<dbReference type="VEuPathDB" id="TriTrypDB:TEOVI_000199300"/>
<dbReference type="FunFam" id="3.40.630.30:FF:000214">
    <property type="entry name" value="Predicted protein"/>
    <property type="match status" value="1"/>
</dbReference>
<evidence type="ECO:0000313" key="4">
    <source>
        <dbReference type="Proteomes" id="UP000195570"/>
    </source>
</evidence>
<evidence type="ECO:0000313" key="3">
    <source>
        <dbReference type="EMBL" id="SCU70420.1"/>
    </source>
</evidence>
<dbReference type="Pfam" id="PF00583">
    <property type="entry name" value="Acetyltransf_1"/>
    <property type="match status" value="1"/>
</dbReference>
<reference evidence="3" key="1">
    <citation type="submission" date="2016-09" db="EMBL/GenBank/DDBJ databases">
        <authorList>
            <person name="Hebert L."/>
            <person name="Moumen B."/>
        </authorList>
    </citation>
    <scope>NUCLEOTIDE SEQUENCE [LARGE SCALE GENOMIC DNA]</scope>
    <source>
        <strain evidence="3">OVI</strain>
    </source>
</reference>
<dbReference type="SMR" id="A0A1G4IDM2"/>
<dbReference type="InterPro" id="IPR016181">
    <property type="entry name" value="Acyl_CoA_acyltransferase"/>
</dbReference>
<dbReference type="Proteomes" id="UP000195570">
    <property type="component" value="Unassembled WGS sequence"/>
</dbReference>
<dbReference type="RefSeq" id="XP_067081235.1">
    <property type="nucleotide sequence ID" value="XM_067225134.1"/>
</dbReference>
<dbReference type="PROSITE" id="PS51186">
    <property type="entry name" value="GNAT"/>
    <property type="match status" value="1"/>
</dbReference>
<accession>A0A1G4IDM2</accession>
<evidence type="ECO:0000256" key="1">
    <source>
        <dbReference type="SAM" id="MobiDB-lite"/>
    </source>
</evidence>
<proteinExistence type="predicted"/>
<feature type="region of interest" description="Disordered" evidence="1">
    <location>
        <begin position="73"/>
        <end position="126"/>
    </location>
</feature>
<dbReference type="EMBL" id="CZPT02001439">
    <property type="protein sequence ID" value="SCU70420.1"/>
    <property type="molecule type" value="Genomic_DNA"/>
</dbReference>
<organism evidence="3 4">
    <name type="scientific">Trypanosoma equiperdum</name>
    <dbReference type="NCBI Taxonomy" id="5694"/>
    <lineage>
        <taxon>Eukaryota</taxon>
        <taxon>Discoba</taxon>
        <taxon>Euglenozoa</taxon>
        <taxon>Kinetoplastea</taxon>
        <taxon>Metakinetoplastina</taxon>
        <taxon>Trypanosomatida</taxon>
        <taxon>Trypanosomatidae</taxon>
        <taxon>Trypanosoma</taxon>
    </lineage>
</organism>
<comment type="caution">
    <text evidence="3">The sequence shown here is derived from an EMBL/GenBank/DDBJ whole genome shotgun (WGS) entry which is preliminary data.</text>
</comment>
<gene>
    <name evidence="3" type="ORF">TEOVI_000199300</name>
</gene>
<keyword evidence="4" id="KW-1185">Reference proteome</keyword>
<dbReference type="SUPFAM" id="SSF55729">
    <property type="entry name" value="Acyl-CoA N-acyltransferases (Nat)"/>
    <property type="match status" value="1"/>
</dbReference>
<protein>
    <recommendedName>
        <fullName evidence="2">N-acetyltransferase domain-containing protein</fullName>
    </recommendedName>
</protein>
<dbReference type="InterPro" id="IPR000182">
    <property type="entry name" value="GNAT_dom"/>
</dbReference>
<dbReference type="GO" id="GO:0016747">
    <property type="term" value="F:acyltransferase activity, transferring groups other than amino-acyl groups"/>
    <property type="evidence" value="ECO:0007669"/>
    <property type="project" value="InterPro"/>
</dbReference>
<name>A0A1G4IDM2_TRYEQ</name>
<dbReference type="GeneID" id="92375933"/>
<dbReference type="AlphaFoldDB" id="A0A1G4IDM2"/>
<feature type="compositionally biased region" description="Polar residues" evidence="1">
    <location>
        <begin position="73"/>
        <end position="82"/>
    </location>
</feature>
<feature type="domain" description="N-acetyltransferase" evidence="2">
    <location>
        <begin position="154"/>
        <end position="313"/>
    </location>
</feature>
<dbReference type="Gene3D" id="3.40.630.30">
    <property type="match status" value="1"/>
</dbReference>
<sequence length="348" mass="39221">MLLSDEHLALLAKYYATVEFTGEQKDALIEKYWEANEAERKAIARAYASLFANDADFIQRLLAHYDMHVSPHVSQGASSCNENGEPCKSEAELSAGAPAEQDGNGSNNGSLPARPAKPSKGPSGQQLTYSQLVLRTAIQDQYSKLSGDGPFPMAFGLVLSEEERREVIDLYSLQFQYPDQPELQRLVILPQTHSTRTRRRAKGSYTWYLRSLNTNEMVCAVTIMAHHYETHHFVEVPLFATGVGYKKHGFGRLMNAALLQWCVETGFEFVMISADVKAIPFWSHLGYKTMEKSELTRIVFYYEHNCYKFKGAEVMIRYCRTWPTDGVKEALARVQKVIVSGHVGLMDA</sequence>
<evidence type="ECO:0000259" key="2">
    <source>
        <dbReference type="PROSITE" id="PS51186"/>
    </source>
</evidence>